<dbReference type="EMBL" id="VFQX01000028">
    <property type="protein sequence ID" value="KAF0978956.1"/>
    <property type="molecule type" value="Genomic_DNA"/>
</dbReference>
<dbReference type="VEuPathDB" id="AmoebaDB:NF0057040"/>
<keyword evidence="4" id="KW-1185">Reference proteome</keyword>
<accession>A0A6A5BUN5</accession>
<dbReference type="Proteomes" id="UP000444721">
    <property type="component" value="Unassembled WGS sequence"/>
</dbReference>
<proteinExistence type="predicted"/>
<protein>
    <submittedName>
        <fullName evidence="3">Uncharacterized protein</fullName>
    </submittedName>
</protein>
<dbReference type="AlphaFoldDB" id="A0A6A5BUN5"/>
<dbReference type="GeneID" id="68109244"/>
<feature type="region of interest" description="Disordered" evidence="2">
    <location>
        <begin position="138"/>
        <end position="190"/>
    </location>
</feature>
<feature type="compositionally biased region" description="Basic and acidic residues" evidence="2">
    <location>
        <begin position="138"/>
        <end position="147"/>
    </location>
</feature>
<dbReference type="Pfam" id="PF10217">
    <property type="entry name" value="DUF2039"/>
    <property type="match status" value="1"/>
</dbReference>
<feature type="compositionally biased region" description="Acidic residues" evidence="2">
    <location>
        <begin position="172"/>
        <end position="190"/>
    </location>
</feature>
<evidence type="ECO:0000256" key="2">
    <source>
        <dbReference type="SAM" id="MobiDB-lite"/>
    </source>
</evidence>
<organism evidence="3 4">
    <name type="scientific">Naegleria fowleri</name>
    <name type="common">Brain eating amoeba</name>
    <dbReference type="NCBI Taxonomy" id="5763"/>
    <lineage>
        <taxon>Eukaryota</taxon>
        <taxon>Discoba</taxon>
        <taxon>Heterolobosea</taxon>
        <taxon>Tetramitia</taxon>
        <taxon>Eutetramitia</taxon>
        <taxon>Vahlkampfiidae</taxon>
        <taxon>Naegleria</taxon>
    </lineage>
</organism>
<name>A0A6A5BUN5_NAEFO</name>
<dbReference type="OrthoDB" id="250548at2759"/>
<dbReference type="VEuPathDB" id="AmoebaDB:NfTy_033840"/>
<keyword evidence="1" id="KW-0175">Coiled coil</keyword>
<comment type="caution">
    <text evidence="3">The sequence shown here is derived from an EMBL/GenBank/DDBJ whole genome shotgun (WGS) entry which is preliminary data.</text>
</comment>
<dbReference type="VEuPathDB" id="AmoebaDB:FDP41_002026"/>
<feature type="coiled-coil region" evidence="1">
    <location>
        <begin position="101"/>
        <end position="128"/>
    </location>
</feature>
<reference evidence="3 4" key="1">
    <citation type="journal article" date="2019" name="Sci. Rep.">
        <title>Nanopore sequencing improves the draft genome of the human pathogenic amoeba Naegleria fowleri.</title>
        <authorList>
            <person name="Liechti N."/>
            <person name="Schurch N."/>
            <person name="Bruggmann R."/>
            <person name="Wittwer M."/>
        </authorList>
    </citation>
    <scope>NUCLEOTIDE SEQUENCE [LARGE SCALE GENOMIC DNA]</scope>
    <source>
        <strain evidence="3 4">ATCC 30894</strain>
    </source>
</reference>
<dbReference type="InterPro" id="IPR019351">
    <property type="entry name" value="DUF2039"/>
</dbReference>
<dbReference type="PANTHER" id="PTHR22876">
    <property type="entry name" value="ZGC:101016"/>
    <property type="match status" value="1"/>
</dbReference>
<dbReference type="RefSeq" id="XP_044563669.1">
    <property type="nucleotide sequence ID" value="XM_044705176.1"/>
</dbReference>
<dbReference type="OMA" id="YHELCED"/>
<evidence type="ECO:0000313" key="4">
    <source>
        <dbReference type="Proteomes" id="UP000444721"/>
    </source>
</evidence>
<dbReference type="PANTHER" id="PTHR22876:SF5">
    <property type="entry name" value="CHROMOSOME 9 OPEN READING FRAME 85"/>
    <property type="match status" value="1"/>
</dbReference>
<evidence type="ECO:0000256" key="1">
    <source>
        <dbReference type="SAM" id="Coils"/>
    </source>
</evidence>
<sequence length="190" mass="22188">MTQIRREGPKPRYQNEYAFKHNKASKLTSKILSTPNVGLCRRCHDIIEWKKAYRKYKPLTQPRRCNICQQKTVTLAYHVICNKCAKENRKCAKCLEPYDEKLAADEKLMEEIKNLDELEKKMSHMTLRQQHAIIREAQKMAEQEKLNDGNSEQNGESSSTSKLSSEKKQVEEESDEEDGDDDEDFDDDDL</sequence>
<evidence type="ECO:0000313" key="3">
    <source>
        <dbReference type="EMBL" id="KAF0978956.1"/>
    </source>
</evidence>
<gene>
    <name evidence="3" type="ORF">FDP41_002026</name>
</gene>